<evidence type="ECO:0000256" key="1">
    <source>
        <dbReference type="SAM" id="Phobius"/>
    </source>
</evidence>
<gene>
    <name evidence="2" type="ORF">EJK53_0062</name>
</gene>
<protein>
    <recommendedName>
        <fullName evidence="4">SHOCT domain-containing protein</fullName>
    </recommendedName>
</protein>
<organism evidence="2 3">
    <name type="scientific">Moraxella catarrhalis</name>
    <name type="common">Branhamella catarrhalis</name>
    <dbReference type="NCBI Taxonomy" id="480"/>
    <lineage>
        <taxon>Bacteria</taxon>
        <taxon>Pseudomonadati</taxon>
        <taxon>Pseudomonadota</taxon>
        <taxon>Gammaproteobacteria</taxon>
        <taxon>Moraxellales</taxon>
        <taxon>Moraxellaceae</taxon>
        <taxon>Moraxella</taxon>
    </lineage>
</organism>
<evidence type="ECO:0000313" key="3">
    <source>
        <dbReference type="Proteomes" id="UP000280228"/>
    </source>
</evidence>
<reference evidence="2 3" key="1">
    <citation type="submission" date="2018-12" db="EMBL/GenBank/DDBJ databases">
        <title>Persistence of Moraxella catarrhalis in Chronic Obstructive Pulmonary Disease and Regulation of the Hag/MID Adhesin.</title>
        <authorList>
            <person name="Murphy T."/>
            <person name="Zhao X."/>
            <person name="Vyas G."/>
            <person name="Aluvathingal J."/>
            <person name="Nadendla S."/>
            <person name="Tallon L."/>
            <person name="Tettelin H."/>
        </authorList>
    </citation>
    <scope>NUCLEOTIDE SEQUENCE [LARGE SCALE GENOMIC DNA]</scope>
    <source>
        <strain evidence="2 3">46P58B1</strain>
    </source>
</reference>
<keyword evidence="1" id="KW-0472">Membrane</keyword>
<keyword evidence="1" id="KW-1133">Transmembrane helix</keyword>
<dbReference type="Proteomes" id="UP000280228">
    <property type="component" value="Chromosome"/>
</dbReference>
<evidence type="ECO:0000313" key="2">
    <source>
        <dbReference type="EMBL" id="AZQ94122.1"/>
    </source>
</evidence>
<sequence>MVWVGRYMDISKKDRIALVITILLIVFGVISEEFIFVVLFFILIYWGVRIIKNNISFINFDRRDRAEEMPDSLANELAKLAYLRQTGVITEDEFLFCKSKLLDQ</sequence>
<dbReference type="EMBL" id="CP034662">
    <property type="protein sequence ID" value="AZQ94122.1"/>
    <property type="molecule type" value="Genomic_DNA"/>
</dbReference>
<accession>A0A3Q9GEQ0</accession>
<name>A0A3Q9GEQ0_MORCA</name>
<feature type="transmembrane region" description="Helical" evidence="1">
    <location>
        <begin position="16"/>
        <end position="46"/>
    </location>
</feature>
<dbReference type="AlphaFoldDB" id="A0A3Q9GEQ0"/>
<evidence type="ECO:0008006" key="4">
    <source>
        <dbReference type="Google" id="ProtNLM"/>
    </source>
</evidence>
<proteinExistence type="predicted"/>
<keyword evidence="1" id="KW-0812">Transmembrane</keyword>